<proteinExistence type="predicted"/>
<dbReference type="STRING" id="1492898.SY85_00495"/>
<dbReference type="EMBL" id="CP011390">
    <property type="protein sequence ID" value="ANE49207.1"/>
    <property type="molecule type" value="Genomic_DNA"/>
</dbReference>
<gene>
    <name evidence="1" type="ORF">SY85_00495</name>
</gene>
<accession>A0A172TQX3</accession>
<keyword evidence="2" id="KW-1185">Reference proteome</keyword>
<name>A0A172TQX3_9BACT</name>
<reference evidence="2" key="1">
    <citation type="submission" date="2015-01" db="EMBL/GenBank/DDBJ databases">
        <title>Flavisolibacter sp./LCS9/ whole genome sequencing.</title>
        <authorList>
            <person name="Kim M.K."/>
            <person name="Srinivasan S."/>
            <person name="Lee J.-J."/>
        </authorList>
    </citation>
    <scope>NUCLEOTIDE SEQUENCE [LARGE SCALE GENOMIC DNA]</scope>
    <source>
        <strain evidence="2">LCS9</strain>
    </source>
</reference>
<dbReference type="AlphaFoldDB" id="A0A172TQX3"/>
<dbReference type="KEGG" id="fla:SY85_00495"/>
<protein>
    <submittedName>
        <fullName evidence="1">Uncharacterized protein</fullName>
    </submittedName>
</protein>
<dbReference type="Proteomes" id="UP000077177">
    <property type="component" value="Chromosome"/>
</dbReference>
<evidence type="ECO:0000313" key="1">
    <source>
        <dbReference type="EMBL" id="ANE49207.1"/>
    </source>
</evidence>
<reference evidence="1 2" key="2">
    <citation type="journal article" date="2016" name="Int. J. Syst. Evol. Microbiol.">
        <title>Flavisolibacter tropicus sp. nov., isolated from tropical soil.</title>
        <authorList>
            <person name="Lee J.J."/>
            <person name="Kang M.S."/>
            <person name="Kim G.S."/>
            <person name="Lee C.S."/>
            <person name="Lim S."/>
            <person name="Lee J."/>
            <person name="Roh S.H."/>
            <person name="Kang H."/>
            <person name="Ha J.M."/>
            <person name="Bae S."/>
            <person name="Jung H.Y."/>
            <person name="Kim M.K."/>
        </authorList>
    </citation>
    <scope>NUCLEOTIDE SEQUENCE [LARGE SCALE GENOMIC DNA]</scope>
    <source>
        <strain evidence="1 2">LCS9</strain>
    </source>
</reference>
<evidence type="ECO:0000313" key="2">
    <source>
        <dbReference type="Proteomes" id="UP000077177"/>
    </source>
</evidence>
<sequence length="61" mass="7253">MAMKAGHVCLYMAFIFFIAKRARLVIQFYYKYKPTIEKKETEALFVRSKYQLGKNVLLRSV</sequence>
<organism evidence="1 2">
    <name type="scientific">Flavisolibacter tropicus</name>
    <dbReference type="NCBI Taxonomy" id="1492898"/>
    <lineage>
        <taxon>Bacteria</taxon>
        <taxon>Pseudomonadati</taxon>
        <taxon>Bacteroidota</taxon>
        <taxon>Chitinophagia</taxon>
        <taxon>Chitinophagales</taxon>
        <taxon>Chitinophagaceae</taxon>
        <taxon>Flavisolibacter</taxon>
    </lineage>
</organism>